<dbReference type="EMBL" id="JAUSRV010000020">
    <property type="protein sequence ID" value="MDP9974792.1"/>
    <property type="molecule type" value="Genomic_DNA"/>
</dbReference>
<dbReference type="Proteomes" id="UP001224845">
    <property type="component" value="Unassembled WGS sequence"/>
</dbReference>
<proteinExistence type="predicted"/>
<feature type="compositionally biased region" description="Basic and acidic residues" evidence="1">
    <location>
        <begin position="48"/>
        <end position="65"/>
    </location>
</feature>
<reference evidence="2" key="1">
    <citation type="submission" date="2023-07" db="EMBL/GenBank/DDBJ databases">
        <title>Sorghum-associated microbial communities from plants grown in Nebraska, USA.</title>
        <authorList>
            <person name="Schachtman D."/>
        </authorList>
    </citation>
    <scope>NUCLEOTIDE SEQUENCE</scope>
    <source>
        <strain evidence="2">DS3315</strain>
    </source>
</reference>
<protein>
    <recommendedName>
        <fullName evidence="4">DUF2188 domain-containing protein</fullName>
    </recommendedName>
</protein>
<gene>
    <name evidence="2" type="ORF">J2W39_006076</name>
</gene>
<dbReference type="AlphaFoldDB" id="A0AAW8EQ47"/>
<name>A0AAW8EQ47_VARPD</name>
<dbReference type="Pfam" id="PF09954">
    <property type="entry name" value="DUF2188"/>
    <property type="match status" value="1"/>
</dbReference>
<evidence type="ECO:0000313" key="2">
    <source>
        <dbReference type="EMBL" id="MDP9974792.1"/>
    </source>
</evidence>
<feature type="region of interest" description="Disordered" evidence="1">
    <location>
        <begin position="1"/>
        <end position="78"/>
    </location>
</feature>
<dbReference type="RefSeq" id="WP_307596826.1">
    <property type="nucleotide sequence ID" value="NZ_JAUSRV010000020.1"/>
</dbReference>
<accession>A0AAW8EQ47</accession>
<evidence type="ECO:0008006" key="4">
    <source>
        <dbReference type="Google" id="ProtNLM"/>
    </source>
</evidence>
<sequence>MAKSGRTVSQRDDGTWANQKDGGRRATSLHKSQKQAADAARQNLKIEGGGELKIKNEDGKIRQKDTIAPAKDPFPPNG</sequence>
<comment type="caution">
    <text evidence="2">The sequence shown here is derived from an EMBL/GenBank/DDBJ whole genome shotgun (WGS) entry which is preliminary data.</text>
</comment>
<evidence type="ECO:0000313" key="3">
    <source>
        <dbReference type="Proteomes" id="UP001224845"/>
    </source>
</evidence>
<evidence type="ECO:0000256" key="1">
    <source>
        <dbReference type="SAM" id="MobiDB-lite"/>
    </source>
</evidence>
<dbReference type="InterPro" id="IPR018691">
    <property type="entry name" value="DUF2188"/>
</dbReference>
<organism evidence="2 3">
    <name type="scientific">Variovorax paradoxus</name>
    <dbReference type="NCBI Taxonomy" id="34073"/>
    <lineage>
        <taxon>Bacteria</taxon>
        <taxon>Pseudomonadati</taxon>
        <taxon>Pseudomonadota</taxon>
        <taxon>Betaproteobacteria</taxon>
        <taxon>Burkholderiales</taxon>
        <taxon>Comamonadaceae</taxon>
        <taxon>Variovorax</taxon>
    </lineage>
</organism>